<proteinExistence type="predicted"/>
<dbReference type="InterPro" id="IPR001347">
    <property type="entry name" value="SIS_dom"/>
</dbReference>
<dbReference type="PROSITE" id="PS51464">
    <property type="entry name" value="SIS"/>
    <property type="match status" value="1"/>
</dbReference>
<sequence length="185" mass="20549">MENTVKNYLTNLVSTIQSLKIEEFTNVASVLREARSKGKRIFIFGNGGSGSTATHFACDINKGVSYGKKERFRVICLNDNIPTLLAYSNDVGYDVVFKEQLENFVEQGDIVIGISGSGNSKNVLSAMELAKEKLAITIGITGFMGGKLKEITDYSINANFNDMQISEDIHMIWVHIMMKCFENDL</sequence>
<dbReference type="PANTHER" id="PTHR30390:SF8">
    <property type="entry name" value="SUGAR ISOMERASE (SIS)"/>
    <property type="match status" value="1"/>
</dbReference>
<organism evidence="2 3">
    <name type="scientific">Aquirufa esocilacus</name>
    <dbReference type="NCBI Taxonomy" id="3096513"/>
    <lineage>
        <taxon>Bacteria</taxon>
        <taxon>Pseudomonadati</taxon>
        <taxon>Bacteroidota</taxon>
        <taxon>Cytophagia</taxon>
        <taxon>Cytophagales</taxon>
        <taxon>Flectobacillaceae</taxon>
        <taxon>Aquirufa</taxon>
    </lineage>
</organism>
<gene>
    <name evidence="2" type="ORF">SKC37_08170</name>
</gene>
<evidence type="ECO:0000259" key="1">
    <source>
        <dbReference type="PROSITE" id="PS51464"/>
    </source>
</evidence>
<dbReference type="PANTHER" id="PTHR30390">
    <property type="entry name" value="SEDOHEPTULOSE 7-PHOSPHATE ISOMERASE / DNAA INITIATOR-ASSOCIATING FACTOR FOR REPLICATION INITIATION"/>
    <property type="match status" value="1"/>
</dbReference>
<dbReference type="InterPro" id="IPR050099">
    <property type="entry name" value="SIS_GmhA/DiaA_subfam"/>
</dbReference>
<feature type="domain" description="SIS" evidence="1">
    <location>
        <begin position="27"/>
        <end position="185"/>
    </location>
</feature>
<protein>
    <submittedName>
        <fullName evidence="2">SIS domain-containing protein</fullName>
    </submittedName>
</protein>
<accession>A0ABW6DLJ8</accession>
<reference evidence="2 3" key="1">
    <citation type="submission" date="2024-03" db="EMBL/GenBank/DDBJ databases">
        <title>Aquirufa genome sequencing.</title>
        <authorList>
            <person name="Pitt A."/>
            <person name="Hahn M.W."/>
        </authorList>
    </citation>
    <scope>NUCLEOTIDE SEQUENCE [LARGE SCALE GENOMIC DNA]</scope>
    <source>
        <strain evidence="2 3">HETE-83D</strain>
    </source>
</reference>
<dbReference type="RefSeq" id="WP_377981008.1">
    <property type="nucleotide sequence ID" value="NZ_JBBKXX010000002.1"/>
</dbReference>
<dbReference type="EMBL" id="JBBKXX010000002">
    <property type="protein sequence ID" value="MFD3408630.1"/>
    <property type="molecule type" value="Genomic_DNA"/>
</dbReference>
<evidence type="ECO:0000313" key="2">
    <source>
        <dbReference type="EMBL" id="MFD3408630.1"/>
    </source>
</evidence>
<name>A0ABW6DLJ8_9BACT</name>
<dbReference type="CDD" id="cd05006">
    <property type="entry name" value="SIS_GmhA"/>
    <property type="match status" value="1"/>
</dbReference>
<dbReference type="SUPFAM" id="SSF53697">
    <property type="entry name" value="SIS domain"/>
    <property type="match status" value="1"/>
</dbReference>
<dbReference type="InterPro" id="IPR046348">
    <property type="entry name" value="SIS_dom_sf"/>
</dbReference>
<dbReference type="Gene3D" id="3.40.50.10490">
    <property type="entry name" value="Glucose-6-phosphate isomerase like protein, domain 1"/>
    <property type="match status" value="1"/>
</dbReference>
<dbReference type="Pfam" id="PF13580">
    <property type="entry name" value="SIS_2"/>
    <property type="match status" value="1"/>
</dbReference>
<keyword evidence="3" id="KW-1185">Reference proteome</keyword>
<dbReference type="Proteomes" id="UP001598019">
    <property type="component" value="Unassembled WGS sequence"/>
</dbReference>
<evidence type="ECO:0000313" key="3">
    <source>
        <dbReference type="Proteomes" id="UP001598019"/>
    </source>
</evidence>
<dbReference type="InterPro" id="IPR035461">
    <property type="entry name" value="GmhA/DiaA"/>
</dbReference>
<comment type="caution">
    <text evidence="2">The sequence shown here is derived from an EMBL/GenBank/DDBJ whole genome shotgun (WGS) entry which is preliminary data.</text>
</comment>